<dbReference type="AlphaFoldDB" id="A0A8H6F5H1"/>
<evidence type="ECO:0000256" key="1">
    <source>
        <dbReference type="ARBA" id="ARBA00006271"/>
    </source>
</evidence>
<dbReference type="InterPro" id="IPR000432">
    <property type="entry name" value="DNA_mismatch_repair_MutS_C"/>
</dbReference>
<dbReference type="InterPro" id="IPR007696">
    <property type="entry name" value="DNA_mismatch_repair_MutS_core"/>
</dbReference>
<keyword evidence="7" id="KW-0238">DNA-binding</keyword>
<feature type="active site" description="Proton acceptor" evidence="9">
    <location>
        <position position="129"/>
    </location>
</feature>
<feature type="binding site" evidence="9">
    <location>
        <position position="161"/>
    </location>
    <ligand>
        <name>Zn(2+)</name>
        <dbReference type="ChEBI" id="CHEBI:29105"/>
    </ligand>
</feature>
<dbReference type="Gene3D" id="3.30.1600.10">
    <property type="entry name" value="SIR2/SIRT2 'Small Domain"/>
    <property type="match status" value="1"/>
</dbReference>
<dbReference type="GO" id="GO:0007131">
    <property type="term" value="P:reciprocal meiotic recombination"/>
    <property type="evidence" value="ECO:0007669"/>
    <property type="project" value="TreeGrafter"/>
</dbReference>
<feature type="binding site" evidence="9">
    <location>
        <position position="137"/>
    </location>
    <ligand>
        <name>Zn(2+)</name>
        <dbReference type="ChEBI" id="CHEBI:29105"/>
    </ligand>
</feature>
<dbReference type="InterPro" id="IPR036678">
    <property type="entry name" value="MutS_con_dom_sf"/>
</dbReference>
<dbReference type="Pfam" id="PF02146">
    <property type="entry name" value="SIR2"/>
    <property type="match status" value="1"/>
</dbReference>
<dbReference type="Gene3D" id="1.10.1420.10">
    <property type="match status" value="1"/>
</dbReference>
<dbReference type="Pfam" id="PF05192">
    <property type="entry name" value="MutS_III"/>
    <property type="match status" value="1"/>
</dbReference>
<dbReference type="Pfam" id="PF00488">
    <property type="entry name" value="MutS_V"/>
    <property type="match status" value="1"/>
</dbReference>
<sequence length="1056" mass="119198">MPSLDDILKPVAEAVKNGKKVTFFNGAGISTGAGIPDFRSPDTGLYANLAKLNLPFAEAVFDIDFFKENPKPFYTLAEELYPGNFAPTKFHHFIKLLQDQDSLKRVYTQNIDTLERLAGVEDKYIVEAHGSFASNHCVDCHKEMTTETLKTYMKDKKIPSCQHCEGYVKPDIVFFGEGLPVKFFDLWEDDCEDVEVAIVAGTSLTVFPFASLPGEVNKKCLRVLVNKEKVGTFKHEPRKSDIIALHDCDIVAERLCTLLGLDDKLNEVYEKEKIKYSKAETKEIKMHEIEDKLKEEAHLKEDKHTLKVVVEMALASQLSVTDDSAYGFITTNAEIVSKKRKLAQNDDRFEVVMSVYSPKADSMDVGVSVLKLKTLELTLMSFCDSSTFVRTVNQIQVYEPTSIILPEAQSHSQIEKLKYIIHSNISDKVRERFMKAKAFNAFDGMNSLKLYTDINESTLGQVISNRKLSLAAANACIDYCVSTKMFRVTNKIRLKYCMCENTMLIDTCTVRDLELVDSLSETGTTLYSFLNCCLTKMGMRILRTSILQPSTHENSIILRSESVQELINDEDALISIRSSLKHTCDLEKVFSTFLEPRGLLSQEQEINNIILLKTVLQNTFVIRKSIQNVSSHLLVQVKQILEHENVQHLLAIINEYIRNDCQWANNSTELANQRANAVKSGVNGLLDVSRRIRETLLEEVSELVAKLSEELEIFMEYRVKKRKTIECTTIELMKQSSRYNDIVSEITTLNSTIIHDMYTSINSYTPILLMVSEAIGTLDLLCSFAYFTSLQKDSYTCPEFAKEVTIMRSLHPILGGNNSNFVANNYSCNHELSRIHVITGANMSGKSVYLRQIAYLVIMAQMGCFVPAEYARMRIFNSLYSRISSDNVDINASSFSKEMSETAVILNDSDGDSLILIDELGRGSSLTDGFSICLAILEDLICKEATVITTTHFRDIAQVLANKSCVVTAHMQTVETNGQLEMKYNLVLGRNDIVGYGIRFAEVSNLLPQELIEDSKVVANILRSRKPVHGDKELKLLSRRRKLVLELYFALNYIPN</sequence>
<dbReference type="Gene3D" id="3.30.420.110">
    <property type="entry name" value="MutS, connector domain"/>
    <property type="match status" value="1"/>
</dbReference>
<dbReference type="InterPro" id="IPR003000">
    <property type="entry name" value="Sirtuin"/>
</dbReference>
<reference evidence="11 12" key="1">
    <citation type="submission" date="2020-03" db="EMBL/GenBank/DDBJ databases">
        <title>FDA dAtabase for Regulatory Grade micrObial Sequences (FDA-ARGOS): Supporting development and validation of Infectious Disease Dx tests.</title>
        <authorList>
            <person name="Campos J."/>
            <person name="Goldberg B."/>
            <person name="Tallon L."/>
            <person name="Sadzewicz L."/>
            <person name="Vavikolanu K."/>
            <person name="Mehta A."/>
            <person name="Aluvathingal J."/>
            <person name="Nadendla S."/>
            <person name="Nandy P."/>
            <person name="Geyer C."/>
            <person name="Yan Y."/>
            <person name="Sichtig H."/>
        </authorList>
    </citation>
    <scope>NUCLEOTIDE SEQUENCE [LARGE SCALE GENOMIC DNA]</scope>
    <source>
        <strain evidence="11 12">FDAARGOS_656</strain>
    </source>
</reference>
<evidence type="ECO:0000256" key="3">
    <source>
        <dbReference type="ARBA" id="ARBA00022679"/>
    </source>
</evidence>
<dbReference type="SMART" id="SM00534">
    <property type="entry name" value="MUTSac"/>
    <property type="match status" value="1"/>
</dbReference>
<dbReference type="InterPro" id="IPR045076">
    <property type="entry name" value="MutS"/>
</dbReference>
<keyword evidence="9" id="KW-0479">Metal-binding</keyword>
<evidence type="ECO:0000256" key="4">
    <source>
        <dbReference type="ARBA" id="ARBA00022741"/>
    </source>
</evidence>
<comment type="caution">
    <text evidence="11">The sequence shown here is derived from an EMBL/GenBank/DDBJ whole genome shotgun (WGS) entry which is preliminary data.</text>
</comment>
<dbReference type="GO" id="GO:0046872">
    <property type="term" value="F:metal ion binding"/>
    <property type="evidence" value="ECO:0007669"/>
    <property type="project" value="UniProtKB-KW"/>
</dbReference>
<evidence type="ECO:0000256" key="9">
    <source>
        <dbReference type="PROSITE-ProRule" id="PRU00236"/>
    </source>
</evidence>
<gene>
    <name evidence="11" type="primary">HST2</name>
    <name evidence="11" type="ORF">FOB64_000959</name>
</gene>
<keyword evidence="3" id="KW-0808">Transferase</keyword>
<dbReference type="GO" id="GO:0005524">
    <property type="term" value="F:ATP binding"/>
    <property type="evidence" value="ECO:0007669"/>
    <property type="project" value="UniProtKB-KW"/>
</dbReference>
<dbReference type="GO" id="GO:0030983">
    <property type="term" value="F:mismatched DNA binding"/>
    <property type="evidence" value="ECO:0007669"/>
    <property type="project" value="InterPro"/>
</dbReference>
<dbReference type="Pfam" id="PF05188">
    <property type="entry name" value="MutS_II"/>
    <property type="match status" value="1"/>
</dbReference>
<evidence type="ECO:0000313" key="11">
    <source>
        <dbReference type="EMBL" id="KAF6072013.1"/>
    </source>
</evidence>
<dbReference type="CDD" id="cd03282">
    <property type="entry name" value="ABC_MSH4_euk"/>
    <property type="match status" value="1"/>
</dbReference>
<dbReference type="InterPro" id="IPR027417">
    <property type="entry name" value="P-loop_NTPase"/>
</dbReference>
<comment type="similarity">
    <text evidence="1">Belongs to the DNA mismatch repair MutS family.</text>
</comment>
<name>A0A8H6F5H1_CANAX</name>
<dbReference type="InterPro" id="IPR036187">
    <property type="entry name" value="DNA_mismatch_repair_MutS_sf"/>
</dbReference>
<evidence type="ECO:0000259" key="10">
    <source>
        <dbReference type="PROSITE" id="PS50305"/>
    </source>
</evidence>
<dbReference type="PROSITE" id="PS00486">
    <property type="entry name" value="DNA_MISMATCH_REPAIR_2"/>
    <property type="match status" value="1"/>
</dbReference>
<dbReference type="PANTHER" id="PTHR11361">
    <property type="entry name" value="DNA MISMATCH REPAIR PROTEIN MUTS FAMILY MEMBER"/>
    <property type="match status" value="1"/>
</dbReference>
<keyword evidence="4" id="KW-0547">Nucleotide-binding</keyword>
<feature type="binding site" evidence="9">
    <location>
        <position position="164"/>
    </location>
    <ligand>
        <name>Zn(2+)</name>
        <dbReference type="ChEBI" id="CHEBI:29105"/>
    </ligand>
</feature>
<protein>
    <submittedName>
        <fullName evidence="11">NAD-dependent protein deacetylase HST2 domain protein</fullName>
    </submittedName>
</protein>
<feature type="binding site" evidence="9">
    <location>
        <position position="140"/>
    </location>
    <ligand>
        <name>Zn(2+)</name>
        <dbReference type="ChEBI" id="CHEBI:29105"/>
    </ligand>
</feature>
<dbReference type="PANTHER" id="PTHR11361:SF21">
    <property type="entry name" value="MUTS PROTEIN HOMOLOG 4"/>
    <property type="match status" value="1"/>
</dbReference>
<dbReference type="SUPFAM" id="SSF53150">
    <property type="entry name" value="DNA repair protein MutS, domain II"/>
    <property type="match status" value="1"/>
</dbReference>
<dbReference type="Proteomes" id="UP000536275">
    <property type="component" value="Unassembled WGS sequence"/>
</dbReference>
<dbReference type="EMBL" id="JABWAD010000010">
    <property type="protein sequence ID" value="KAF6072013.1"/>
    <property type="molecule type" value="Genomic_DNA"/>
</dbReference>
<accession>A0A8H6F5H1</accession>
<dbReference type="InterPro" id="IPR007860">
    <property type="entry name" value="DNA_mmatch_repair_MutS_con_dom"/>
</dbReference>
<proteinExistence type="inferred from homology"/>
<keyword evidence="6" id="KW-0520">NAD</keyword>
<feature type="domain" description="Deacetylase sirtuin-type" evidence="10">
    <location>
        <begin position="1"/>
        <end position="262"/>
    </location>
</feature>
<dbReference type="Gene3D" id="3.40.50.1220">
    <property type="entry name" value="TPP-binding domain"/>
    <property type="match status" value="1"/>
</dbReference>
<dbReference type="GO" id="GO:0070403">
    <property type="term" value="F:NAD+ binding"/>
    <property type="evidence" value="ECO:0007669"/>
    <property type="project" value="InterPro"/>
</dbReference>
<dbReference type="Gene3D" id="3.40.50.300">
    <property type="entry name" value="P-loop containing nucleotide triphosphate hydrolases"/>
    <property type="match status" value="1"/>
</dbReference>
<dbReference type="InterPro" id="IPR026590">
    <property type="entry name" value="Ssirtuin_cat_dom"/>
</dbReference>
<evidence type="ECO:0000256" key="5">
    <source>
        <dbReference type="ARBA" id="ARBA00022840"/>
    </source>
</evidence>
<dbReference type="GO" id="GO:0140664">
    <property type="term" value="F:ATP-dependent DNA damage sensor activity"/>
    <property type="evidence" value="ECO:0007669"/>
    <property type="project" value="InterPro"/>
</dbReference>
<keyword evidence="5" id="KW-0067">ATP-binding</keyword>
<dbReference type="SUPFAM" id="SSF52467">
    <property type="entry name" value="DHS-like NAD/FAD-binding domain"/>
    <property type="match status" value="1"/>
</dbReference>
<dbReference type="PROSITE" id="PS50305">
    <property type="entry name" value="SIRTUIN"/>
    <property type="match status" value="1"/>
</dbReference>
<keyword evidence="8" id="KW-0469">Meiosis</keyword>
<dbReference type="SMART" id="SM00533">
    <property type="entry name" value="MUTSd"/>
    <property type="match status" value="1"/>
</dbReference>
<dbReference type="SUPFAM" id="SSF52540">
    <property type="entry name" value="P-loop containing nucleoside triphosphate hydrolases"/>
    <property type="match status" value="1"/>
</dbReference>
<evidence type="ECO:0000256" key="8">
    <source>
        <dbReference type="ARBA" id="ARBA00023254"/>
    </source>
</evidence>
<evidence type="ECO:0000313" key="12">
    <source>
        <dbReference type="Proteomes" id="UP000536275"/>
    </source>
</evidence>
<evidence type="ECO:0000256" key="7">
    <source>
        <dbReference type="ARBA" id="ARBA00023125"/>
    </source>
</evidence>
<dbReference type="InterPro" id="IPR026591">
    <property type="entry name" value="Sirtuin_cat_small_dom_sf"/>
</dbReference>
<dbReference type="InterPro" id="IPR029035">
    <property type="entry name" value="DHS-like_NAD/FAD-binding_dom"/>
</dbReference>
<dbReference type="GO" id="GO:0016740">
    <property type="term" value="F:transferase activity"/>
    <property type="evidence" value="ECO:0007669"/>
    <property type="project" value="UniProtKB-KW"/>
</dbReference>
<keyword evidence="9" id="KW-0862">Zinc</keyword>
<evidence type="ECO:0000256" key="2">
    <source>
        <dbReference type="ARBA" id="ARBA00006924"/>
    </source>
</evidence>
<dbReference type="GO" id="GO:0006298">
    <property type="term" value="P:mismatch repair"/>
    <property type="evidence" value="ECO:0007669"/>
    <property type="project" value="InterPro"/>
</dbReference>
<evidence type="ECO:0000256" key="6">
    <source>
        <dbReference type="ARBA" id="ARBA00023027"/>
    </source>
</evidence>
<comment type="similarity">
    <text evidence="2">Belongs to the sirtuin family. Class I subfamily.</text>
</comment>
<organism evidence="11 12">
    <name type="scientific">Candida albicans</name>
    <name type="common">Yeast</name>
    <dbReference type="NCBI Taxonomy" id="5476"/>
    <lineage>
        <taxon>Eukaryota</taxon>
        <taxon>Fungi</taxon>
        <taxon>Dikarya</taxon>
        <taxon>Ascomycota</taxon>
        <taxon>Saccharomycotina</taxon>
        <taxon>Pichiomycetes</taxon>
        <taxon>Debaryomycetaceae</taxon>
        <taxon>Candida/Lodderomyces clade</taxon>
        <taxon>Candida</taxon>
    </lineage>
</organism>
<dbReference type="SUPFAM" id="SSF48334">
    <property type="entry name" value="DNA repair protein MutS, domain III"/>
    <property type="match status" value="1"/>
</dbReference>
<dbReference type="GO" id="GO:0005634">
    <property type="term" value="C:nucleus"/>
    <property type="evidence" value="ECO:0007669"/>
    <property type="project" value="TreeGrafter"/>
</dbReference>